<name>A0A7C4QQ41_9PLAN</name>
<dbReference type="GO" id="GO:0008239">
    <property type="term" value="F:dipeptidyl-peptidase activity"/>
    <property type="evidence" value="ECO:0007669"/>
    <property type="project" value="InterPro"/>
</dbReference>
<dbReference type="Gene3D" id="3.40.50.1820">
    <property type="entry name" value="alpha/beta hydrolase"/>
    <property type="match status" value="1"/>
</dbReference>
<sequence>MPRRNGLLVTLLVAVMSVGGWSPRDLLGQDNPLASYIQLHYTKQEHLIPMRDGVKLFTAVYLPRDTTKTYPILIKRTPYGSGPYGVDKMPATLGPSEHFVKAGYIFVNQDVRGRYRSEGEFQQVTPHLSVKTGPQDVDESTDTYDTIEWLLRHVRGHNGRVGMAGISYPGFYSSAGMIDAHPALRAVSPQAPVADWYFDDFLHNGAFFLAHAYRWLGQHAQPRPQPTSERPPAPPYPTLDGYQMFLDAATSQTVYQQLLKENVPFWAEMMAHPNRDEFWQKRNILPHLKNVAPHVMVVTGWFDAEDLYGSFKTYQAIERQNPRANNVLVVGPWIHGGWASGDGDKLGPVSFGGKTAAFYRAEIEFPFFEKYLKDQPAPALAEATVFETGANMWRTFDAWPPRGVKPRTLYLHQGGRLAESRPTATAAEGAFDEYLSDPAKAVPFTEQITGTMVVEYMVEDQRFAARRPDVLVYQTEPLADDLVLAGPTDVELWVSTTGTDADFIVKLIDVYPPSTDKAALPGYQMLVRSEVFRGRFRNGFEQPEAFEPGRPSRIRFELLDVLHRFQKGHRVMVHIQSTWFPLVDRNPQRFVPNIHFAQPDDFQKATHRVYTSTDYPTRLTVGVLSP</sequence>
<reference evidence="3" key="1">
    <citation type="journal article" date="2020" name="mSystems">
        <title>Genome- and Community-Level Interaction Insights into Carbon Utilization and Element Cycling Functions of Hydrothermarchaeota in Hydrothermal Sediment.</title>
        <authorList>
            <person name="Zhou Z."/>
            <person name="Liu Y."/>
            <person name="Xu W."/>
            <person name="Pan J."/>
            <person name="Luo Z.H."/>
            <person name="Li M."/>
        </authorList>
    </citation>
    <scope>NUCLEOTIDE SEQUENCE [LARGE SCALE GENOMIC DNA]</scope>
    <source>
        <strain evidence="3">SpSt-508</strain>
    </source>
</reference>
<dbReference type="InterPro" id="IPR029058">
    <property type="entry name" value="AB_hydrolase_fold"/>
</dbReference>
<evidence type="ECO:0000256" key="1">
    <source>
        <dbReference type="ARBA" id="ARBA00022801"/>
    </source>
</evidence>
<dbReference type="Pfam" id="PF08530">
    <property type="entry name" value="PepX_C"/>
    <property type="match status" value="1"/>
</dbReference>
<protein>
    <submittedName>
        <fullName evidence="3">CocE/NonD family hydrolase</fullName>
    </submittedName>
</protein>
<dbReference type="InterPro" id="IPR013736">
    <property type="entry name" value="Xaa-Pro_dipept_C"/>
</dbReference>
<feature type="domain" description="Xaa-Pro dipeptidyl-peptidase C-terminal" evidence="2">
    <location>
        <begin position="365"/>
        <end position="620"/>
    </location>
</feature>
<evidence type="ECO:0000313" key="3">
    <source>
        <dbReference type="EMBL" id="HGT38668.1"/>
    </source>
</evidence>
<dbReference type="NCBIfam" id="TIGR00976">
    <property type="entry name" value="CocE_NonD"/>
    <property type="match status" value="1"/>
</dbReference>
<gene>
    <name evidence="3" type="ORF">ENS64_05315</name>
</gene>
<dbReference type="AlphaFoldDB" id="A0A7C4QQ41"/>
<dbReference type="Pfam" id="PF02129">
    <property type="entry name" value="Peptidase_S15"/>
    <property type="match status" value="1"/>
</dbReference>
<proteinExistence type="predicted"/>
<dbReference type="SUPFAM" id="SSF49785">
    <property type="entry name" value="Galactose-binding domain-like"/>
    <property type="match status" value="1"/>
</dbReference>
<dbReference type="SMART" id="SM00939">
    <property type="entry name" value="PepX_C"/>
    <property type="match status" value="1"/>
</dbReference>
<dbReference type="InterPro" id="IPR000383">
    <property type="entry name" value="Xaa-Pro-like_dom"/>
</dbReference>
<dbReference type="InterPro" id="IPR005674">
    <property type="entry name" value="CocE/Ser_esterase"/>
</dbReference>
<evidence type="ECO:0000259" key="2">
    <source>
        <dbReference type="SMART" id="SM00939"/>
    </source>
</evidence>
<organism evidence="3">
    <name type="scientific">Schlesneria paludicola</name>
    <dbReference type="NCBI Taxonomy" id="360056"/>
    <lineage>
        <taxon>Bacteria</taxon>
        <taxon>Pseudomonadati</taxon>
        <taxon>Planctomycetota</taxon>
        <taxon>Planctomycetia</taxon>
        <taxon>Planctomycetales</taxon>
        <taxon>Planctomycetaceae</taxon>
        <taxon>Schlesneria</taxon>
    </lineage>
</organism>
<dbReference type="InterPro" id="IPR008979">
    <property type="entry name" value="Galactose-bd-like_sf"/>
</dbReference>
<dbReference type="Gene3D" id="2.60.120.260">
    <property type="entry name" value="Galactose-binding domain-like"/>
    <property type="match status" value="1"/>
</dbReference>
<dbReference type="Gene3D" id="1.10.3020.10">
    <property type="entry name" value="alpha-amino acid ester hydrolase ( Helical cap domain)"/>
    <property type="match status" value="1"/>
</dbReference>
<keyword evidence="1 3" id="KW-0378">Hydrolase</keyword>
<accession>A0A7C4QQ41</accession>
<dbReference type="EMBL" id="DSVQ01000011">
    <property type="protein sequence ID" value="HGT38668.1"/>
    <property type="molecule type" value="Genomic_DNA"/>
</dbReference>
<comment type="caution">
    <text evidence="3">The sequence shown here is derived from an EMBL/GenBank/DDBJ whole genome shotgun (WGS) entry which is preliminary data.</text>
</comment>
<dbReference type="SUPFAM" id="SSF53474">
    <property type="entry name" value="alpha/beta-Hydrolases"/>
    <property type="match status" value="1"/>
</dbReference>